<dbReference type="SMART" id="SM00271">
    <property type="entry name" value="DnaJ"/>
    <property type="match status" value="1"/>
</dbReference>
<dbReference type="AlphaFoldDB" id="A0A9P1CH47"/>
<dbReference type="Pfam" id="PF00226">
    <property type="entry name" value="DnaJ"/>
    <property type="match status" value="1"/>
</dbReference>
<dbReference type="Gene3D" id="1.25.40.20">
    <property type="entry name" value="Ankyrin repeat-containing domain"/>
    <property type="match status" value="1"/>
</dbReference>
<dbReference type="Proteomes" id="UP001152797">
    <property type="component" value="Unassembled WGS sequence"/>
</dbReference>
<dbReference type="InterPro" id="IPR002110">
    <property type="entry name" value="Ankyrin_rpt"/>
</dbReference>
<reference evidence="4" key="1">
    <citation type="submission" date="2022-10" db="EMBL/GenBank/DDBJ databases">
        <authorList>
            <person name="Chen Y."/>
            <person name="Dougan E. K."/>
            <person name="Chan C."/>
            <person name="Rhodes N."/>
            <person name="Thang M."/>
        </authorList>
    </citation>
    <scope>NUCLEOTIDE SEQUENCE</scope>
</reference>
<dbReference type="OrthoDB" id="439783at2759"/>
<gene>
    <name evidence="4" type="ORF">C1SCF055_LOCUS17833</name>
</gene>
<feature type="compositionally biased region" description="Low complexity" evidence="2">
    <location>
        <begin position="122"/>
        <end position="137"/>
    </location>
</feature>
<proteinExistence type="predicted"/>
<dbReference type="CDD" id="cd06257">
    <property type="entry name" value="DnaJ"/>
    <property type="match status" value="1"/>
</dbReference>
<feature type="region of interest" description="Disordered" evidence="2">
    <location>
        <begin position="119"/>
        <end position="138"/>
    </location>
</feature>
<evidence type="ECO:0000256" key="2">
    <source>
        <dbReference type="SAM" id="MobiDB-lite"/>
    </source>
</evidence>
<feature type="repeat" description="ANK" evidence="1">
    <location>
        <begin position="255"/>
        <end position="287"/>
    </location>
</feature>
<feature type="domain" description="J" evidence="3">
    <location>
        <begin position="6"/>
        <end position="75"/>
    </location>
</feature>
<reference evidence="5 6" key="2">
    <citation type="submission" date="2024-05" db="EMBL/GenBank/DDBJ databases">
        <authorList>
            <person name="Chen Y."/>
            <person name="Shah S."/>
            <person name="Dougan E. K."/>
            <person name="Thang M."/>
            <person name="Chan C."/>
        </authorList>
    </citation>
    <scope>NUCLEOTIDE SEQUENCE [LARGE SCALE GENOMIC DNA]</scope>
</reference>
<dbReference type="PROSITE" id="PS50088">
    <property type="entry name" value="ANK_REPEAT"/>
    <property type="match status" value="1"/>
</dbReference>
<dbReference type="SUPFAM" id="SSF46565">
    <property type="entry name" value="Chaperone J-domain"/>
    <property type="match status" value="1"/>
</dbReference>
<dbReference type="InterPro" id="IPR036770">
    <property type="entry name" value="Ankyrin_rpt-contain_sf"/>
</dbReference>
<evidence type="ECO:0000256" key="1">
    <source>
        <dbReference type="PROSITE-ProRule" id="PRU00023"/>
    </source>
</evidence>
<comment type="caution">
    <text evidence="4">The sequence shown here is derived from an EMBL/GenBank/DDBJ whole genome shotgun (WGS) entry which is preliminary data.</text>
</comment>
<protein>
    <submittedName>
        <fullName evidence="5">J domain-containing protein</fullName>
    </submittedName>
</protein>
<keyword evidence="1" id="KW-0040">ANK repeat</keyword>
<dbReference type="Pfam" id="PF12796">
    <property type="entry name" value="Ank_2"/>
    <property type="match status" value="1"/>
</dbReference>
<name>A0A9P1CH47_9DINO</name>
<dbReference type="Gene3D" id="1.10.287.110">
    <property type="entry name" value="DnaJ domain"/>
    <property type="match status" value="1"/>
</dbReference>
<organism evidence="4">
    <name type="scientific">Cladocopium goreaui</name>
    <dbReference type="NCBI Taxonomy" id="2562237"/>
    <lineage>
        <taxon>Eukaryota</taxon>
        <taxon>Sar</taxon>
        <taxon>Alveolata</taxon>
        <taxon>Dinophyceae</taxon>
        <taxon>Suessiales</taxon>
        <taxon>Symbiodiniaceae</taxon>
        <taxon>Cladocopium</taxon>
    </lineage>
</organism>
<evidence type="ECO:0000313" key="6">
    <source>
        <dbReference type="Proteomes" id="UP001152797"/>
    </source>
</evidence>
<evidence type="ECO:0000313" key="5">
    <source>
        <dbReference type="EMBL" id="CAL4778195.1"/>
    </source>
</evidence>
<keyword evidence="6" id="KW-1185">Reference proteome</keyword>
<dbReference type="PROSITE" id="PS50076">
    <property type="entry name" value="DNAJ_2"/>
    <property type="match status" value="1"/>
</dbReference>
<dbReference type="EMBL" id="CAMXCT020001524">
    <property type="protein sequence ID" value="CAL1144258.1"/>
    <property type="molecule type" value="Genomic_DNA"/>
</dbReference>
<accession>A0A9P1CH47</accession>
<dbReference type="InterPro" id="IPR036869">
    <property type="entry name" value="J_dom_sf"/>
</dbReference>
<dbReference type="SMART" id="SM00248">
    <property type="entry name" value="ANK"/>
    <property type="match status" value="1"/>
</dbReference>
<dbReference type="SUPFAM" id="SSF48403">
    <property type="entry name" value="Ankyrin repeat"/>
    <property type="match status" value="1"/>
</dbReference>
<sequence>MSRLAQLLRQFQLPPGASGAQLRQAYFRQAKKLHPDRNPHGQAAQEFSQLRADFEEALQLLEQQKTLKSNFTADAAFTDSGPNTYGNTYGVYGEPGLNENQRWSAAAWAARSQEPPGFKFQRSMSSSWSSPPRQSPRGVPVEGLPQDMVYTIAGALSAGFFLLGIWKFLTSESIGVRHRLGPEWLRPDGLHHFSRGDASPKLRSALEGSKNSKDRPDFVAPMAAHHAAALDRVWWLERCGATPGCRPFLSSKDERGDTPLHHCARTGHSEACCALLRHNAEQTVNHFGLAPQQLAQQLGHKDIAVLLRSWTGSAATDPTALAARRRVARHPDGLGHLAVPEDGVDFDFDAKECLKQAVKMAGFDIEVPNEEHSKWVESLFELRTTLEIEAGEGLVVYENPGQVTADAKGHWYALRRGKEHFYRLDPVRGCFALTASEAAELLQRYRAYGRRGKAVGVCWGEQATAWHDGNCRLDSHGLMVMVTAYLCFVFDREMPVVRRLHCQGLLEAPAEQSLR</sequence>
<dbReference type="InterPro" id="IPR001623">
    <property type="entry name" value="DnaJ_domain"/>
</dbReference>
<dbReference type="EMBL" id="CAMXCT030001524">
    <property type="protein sequence ID" value="CAL4778195.1"/>
    <property type="molecule type" value="Genomic_DNA"/>
</dbReference>
<dbReference type="PROSITE" id="PS50297">
    <property type="entry name" value="ANK_REP_REGION"/>
    <property type="match status" value="1"/>
</dbReference>
<dbReference type="EMBL" id="CAMXCT010001524">
    <property type="protein sequence ID" value="CAI3990883.1"/>
    <property type="molecule type" value="Genomic_DNA"/>
</dbReference>
<evidence type="ECO:0000313" key="4">
    <source>
        <dbReference type="EMBL" id="CAI3990883.1"/>
    </source>
</evidence>
<evidence type="ECO:0000259" key="3">
    <source>
        <dbReference type="PROSITE" id="PS50076"/>
    </source>
</evidence>